<dbReference type="InterPro" id="IPR024983">
    <property type="entry name" value="CHAT_dom"/>
</dbReference>
<accession>A0A4Y7TAV5</accession>
<dbReference type="OrthoDB" id="9991317at2759"/>
<feature type="compositionally biased region" description="Basic and acidic residues" evidence="1">
    <location>
        <begin position="16"/>
        <end position="35"/>
    </location>
</feature>
<feature type="compositionally biased region" description="Acidic residues" evidence="1">
    <location>
        <begin position="36"/>
        <end position="53"/>
    </location>
</feature>
<proteinExistence type="predicted"/>
<dbReference type="Pfam" id="PF12770">
    <property type="entry name" value="CHAT"/>
    <property type="match status" value="1"/>
</dbReference>
<protein>
    <recommendedName>
        <fullName evidence="2">CHAT domain-containing protein</fullName>
    </recommendedName>
</protein>
<evidence type="ECO:0000259" key="2">
    <source>
        <dbReference type="Pfam" id="PF12770"/>
    </source>
</evidence>
<feature type="domain" description="CHAT" evidence="2">
    <location>
        <begin position="1249"/>
        <end position="1544"/>
    </location>
</feature>
<dbReference type="PANTHER" id="PTHR19959">
    <property type="entry name" value="KINESIN LIGHT CHAIN"/>
    <property type="match status" value="1"/>
</dbReference>
<keyword evidence="4" id="KW-1185">Reference proteome</keyword>
<dbReference type="SUPFAM" id="SSF81901">
    <property type="entry name" value="HCP-like"/>
    <property type="match status" value="1"/>
</dbReference>
<evidence type="ECO:0000313" key="3">
    <source>
        <dbReference type="EMBL" id="TEB31131.1"/>
    </source>
</evidence>
<sequence>MAEPQPMPNPPDDESQIGHEREVDHESRTDDKSDLDNENESGIEDERDLDDEKEIDESEIGIAFDPDGALWERWNTLYDRFNQVGDLNDISKAISILRVVVERTTEGDVNLAGMLSNLGSSYLGRFDYTGNLSDLTEAMSLQTQVLDLTPEEDEDHPSRLMNLGNSFLRRFNRTGDLEDVAKSISLQTRAVGLTPEGHVDLPGILASLGNSHLRQFGRTGNLTDVAESISLQTRAVGLTPEGHADLPGILASLGNSHLRQFGRTGNLTDVAESISLQTRAVGLTPEGHADLPGILASLGNSHLRQFGRTGNLTDVAESISLQTRAVGLTPEGHADLPSMLMNLGGSYLRQFERTGNLEDIAKSISLRTRAVGLTPEGHADLPGRLMNLGNSYFRQFKRTGDLVDVSESISLRARAVSLTPEGHADLPSMLMNLGNSYLRRFEWTGDLEDVAKSISLKSSAVRLTPEGHADLPEILMNLGGSYLRYSERTGHLGDVSESISLRTRALHLTPQGHADRPRRLMDLGGSYLCRIDIPANPHQGIRIPPGRFFGTSASGKLTSRRVQKRDTHNVLVIVLQEHLGTLEDNAGPDCDGLSEARSWLEWARCDTGPLFFERPTPAHCTADVGEPGFVMPGGRLRSQFVVKLVRDSLSCSTGSLYTYDTMPVGLFALTMAAMSSFSLQVCSLESIVNHPEPSLNERQNGCSPEPDETMHQDAQAFSWIHSGFIYQEYYMGLFNDMDLNQWCIVMSAIIDNPETHHIHKRASLFSFASPTFVSARTNGEKRFANLLMLAVSLIPKGHAVLPTMLMNLGSSFLSRFERTDSLLDINEAISVQSRAVDLTPAGHADRRKRLTNLGNSFISRFKLTRDPSDLSKAISTHTQSVEITPDSHAGLPIVLNNLANSLLCRFEHFDEVGDVTKAIMVWTRTVDLVPGGHPSLPGYHTNLGSAYLQRFTPTGNTNDVTQAIYHFHKAACLTPEMHADLPNTLNGLGLAWEEYYMSSGHQDHLNEAIVTFTCASTCTSGDPNVRLRGAIQWARLCARYDPEPLEILTAFETVMNLLMLVAGLEETVRNRYAIIEEHGGLPVNAAAIAITFEAPQIALEWLEQGRCLVWGQQSRLRKVTLEDEALKHSQLASELDSLLEKVRVIPGFESFLRPLQCAAILEHLPLSGYVVVLNVCNLRCDAVVLRAGSDELQHVPLTSFTLQKAKRYRHMLSVQLRCHGLRAQDVDIMGRAGGPYLNKNRDDLTVHSILRSLWKEVVKPILNALGLSKGDSDTIHLLPRIWWCPTGPMSFLPLHAAGVYQGEGAESISNYVVSSYTPTVTALTQRVKNDLPINDQVSGLFLTCQPEAPHAAAILGTIAEVREIHKEATALGMKPLILEGDDVAPDECLDHMERYSSIHLACHGVQDISDPLRSRFLFHKGPLPLSAIMQKNLPNADLAYLSACQTSTGQETLADEVVHLAAGMLAAGYRRVVSTMWEIGDGNASQVAREFYQYLWKHRPEGSGSRFDGSLSAYALHHATQELRGRLDNTDRSLLAWMPFVHYGY</sequence>
<feature type="region of interest" description="Disordered" evidence="1">
    <location>
        <begin position="1"/>
        <end position="53"/>
    </location>
</feature>
<name>A0A4Y7TAV5_COPMI</name>
<dbReference type="STRING" id="71717.A0A4Y7TAV5"/>
<comment type="caution">
    <text evidence="3">The sequence shown here is derived from an EMBL/GenBank/DDBJ whole genome shotgun (WGS) entry which is preliminary data.</text>
</comment>
<dbReference type="Gene3D" id="1.25.40.10">
    <property type="entry name" value="Tetratricopeptide repeat domain"/>
    <property type="match status" value="4"/>
</dbReference>
<dbReference type="EMBL" id="QPFP01000020">
    <property type="protein sequence ID" value="TEB31131.1"/>
    <property type="molecule type" value="Genomic_DNA"/>
</dbReference>
<dbReference type="Proteomes" id="UP000298030">
    <property type="component" value="Unassembled WGS sequence"/>
</dbReference>
<reference evidence="3 4" key="1">
    <citation type="journal article" date="2019" name="Nat. Ecol. Evol.">
        <title>Megaphylogeny resolves global patterns of mushroom evolution.</title>
        <authorList>
            <person name="Varga T."/>
            <person name="Krizsan K."/>
            <person name="Foldi C."/>
            <person name="Dima B."/>
            <person name="Sanchez-Garcia M."/>
            <person name="Sanchez-Ramirez S."/>
            <person name="Szollosi G.J."/>
            <person name="Szarkandi J.G."/>
            <person name="Papp V."/>
            <person name="Albert L."/>
            <person name="Andreopoulos W."/>
            <person name="Angelini C."/>
            <person name="Antonin V."/>
            <person name="Barry K.W."/>
            <person name="Bougher N.L."/>
            <person name="Buchanan P."/>
            <person name="Buyck B."/>
            <person name="Bense V."/>
            <person name="Catcheside P."/>
            <person name="Chovatia M."/>
            <person name="Cooper J."/>
            <person name="Damon W."/>
            <person name="Desjardin D."/>
            <person name="Finy P."/>
            <person name="Geml J."/>
            <person name="Haridas S."/>
            <person name="Hughes K."/>
            <person name="Justo A."/>
            <person name="Karasinski D."/>
            <person name="Kautmanova I."/>
            <person name="Kiss B."/>
            <person name="Kocsube S."/>
            <person name="Kotiranta H."/>
            <person name="LaButti K.M."/>
            <person name="Lechner B.E."/>
            <person name="Liimatainen K."/>
            <person name="Lipzen A."/>
            <person name="Lukacs Z."/>
            <person name="Mihaltcheva S."/>
            <person name="Morgado L.N."/>
            <person name="Niskanen T."/>
            <person name="Noordeloos M.E."/>
            <person name="Ohm R.A."/>
            <person name="Ortiz-Santana B."/>
            <person name="Ovrebo C."/>
            <person name="Racz N."/>
            <person name="Riley R."/>
            <person name="Savchenko A."/>
            <person name="Shiryaev A."/>
            <person name="Soop K."/>
            <person name="Spirin V."/>
            <person name="Szebenyi C."/>
            <person name="Tomsovsky M."/>
            <person name="Tulloss R.E."/>
            <person name="Uehling J."/>
            <person name="Grigoriev I.V."/>
            <person name="Vagvolgyi C."/>
            <person name="Papp T."/>
            <person name="Martin F.M."/>
            <person name="Miettinen O."/>
            <person name="Hibbett D.S."/>
            <person name="Nagy L.G."/>
        </authorList>
    </citation>
    <scope>NUCLEOTIDE SEQUENCE [LARGE SCALE GENOMIC DNA]</scope>
    <source>
        <strain evidence="3 4">FP101781</strain>
    </source>
</reference>
<gene>
    <name evidence="3" type="ORF">FA13DRAFT_1774504</name>
</gene>
<feature type="compositionally biased region" description="Pro residues" evidence="1">
    <location>
        <begin position="1"/>
        <end position="10"/>
    </location>
</feature>
<evidence type="ECO:0000256" key="1">
    <source>
        <dbReference type="SAM" id="MobiDB-lite"/>
    </source>
</evidence>
<organism evidence="3 4">
    <name type="scientific">Coprinellus micaceus</name>
    <name type="common">Glistening ink-cap mushroom</name>
    <name type="synonym">Coprinus micaceus</name>
    <dbReference type="NCBI Taxonomy" id="71717"/>
    <lineage>
        <taxon>Eukaryota</taxon>
        <taxon>Fungi</taxon>
        <taxon>Dikarya</taxon>
        <taxon>Basidiomycota</taxon>
        <taxon>Agaricomycotina</taxon>
        <taxon>Agaricomycetes</taxon>
        <taxon>Agaricomycetidae</taxon>
        <taxon>Agaricales</taxon>
        <taxon>Agaricineae</taxon>
        <taxon>Psathyrellaceae</taxon>
        <taxon>Coprinellus</taxon>
    </lineage>
</organism>
<dbReference type="PANTHER" id="PTHR19959:SF119">
    <property type="entry name" value="FUNGAL LIPASE-LIKE DOMAIN-CONTAINING PROTEIN"/>
    <property type="match status" value="1"/>
</dbReference>
<dbReference type="InterPro" id="IPR011990">
    <property type="entry name" value="TPR-like_helical_dom_sf"/>
</dbReference>
<evidence type="ECO:0000313" key="4">
    <source>
        <dbReference type="Proteomes" id="UP000298030"/>
    </source>
</evidence>